<feature type="region of interest" description="Disordered" evidence="1">
    <location>
        <begin position="1097"/>
        <end position="1159"/>
    </location>
</feature>
<feature type="region of interest" description="Disordered" evidence="1">
    <location>
        <begin position="1"/>
        <end position="20"/>
    </location>
</feature>
<accession>A0AA38HAF0</accession>
<feature type="region of interest" description="Disordered" evidence="1">
    <location>
        <begin position="2206"/>
        <end position="2256"/>
    </location>
</feature>
<keyword evidence="3" id="KW-1185">Reference proteome</keyword>
<feature type="compositionally biased region" description="Polar residues" evidence="1">
    <location>
        <begin position="1278"/>
        <end position="1293"/>
    </location>
</feature>
<feature type="compositionally biased region" description="Polar residues" evidence="1">
    <location>
        <begin position="3080"/>
        <end position="3090"/>
    </location>
</feature>
<dbReference type="GeneID" id="77728011"/>
<dbReference type="RefSeq" id="XP_052946534.1">
    <property type="nucleotide sequence ID" value="XM_053088806.1"/>
</dbReference>
<comment type="caution">
    <text evidence="2">The sequence shown here is derived from an EMBL/GenBank/DDBJ whole genome shotgun (WGS) entry which is preliminary data.</text>
</comment>
<feature type="compositionally biased region" description="Low complexity" evidence="1">
    <location>
        <begin position="1503"/>
        <end position="1518"/>
    </location>
</feature>
<organism evidence="2 3">
    <name type="scientific">Dioszegia hungarica</name>
    <dbReference type="NCBI Taxonomy" id="4972"/>
    <lineage>
        <taxon>Eukaryota</taxon>
        <taxon>Fungi</taxon>
        <taxon>Dikarya</taxon>
        <taxon>Basidiomycota</taxon>
        <taxon>Agaricomycotina</taxon>
        <taxon>Tremellomycetes</taxon>
        <taxon>Tremellales</taxon>
        <taxon>Bulleribasidiaceae</taxon>
        <taxon>Dioszegia</taxon>
    </lineage>
</organism>
<evidence type="ECO:0000256" key="1">
    <source>
        <dbReference type="SAM" id="MobiDB-lite"/>
    </source>
</evidence>
<feature type="region of interest" description="Disordered" evidence="1">
    <location>
        <begin position="2148"/>
        <end position="2173"/>
    </location>
</feature>
<protein>
    <submittedName>
        <fullName evidence="2">Uncharacterized protein</fullName>
    </submittedName>
</protein>
<feature type="compositionally biased region" description="Basic and acidic residues" evidence="1">
    <location>
        <begin position="315"/>
        <end position="328"/>
    </location>
</feature>
<feature type="compositionally biased region" description="Basic residues" evidence="1">
    <location>
        <begin position="1"/>
        <end position="11"/>
    </location>
</feature>
<feature type="compositionally biased region" description="Low complexity" evidence="1">
    <location>
        <begin position="1257"/>
        <end position="1266"/>
    </location>
</feature>
<feature type="compositionally biased region" description="Basic and acidic residues" evidence="1">
    <location>
        <begin position="3032"/>
        <end position="3043"/>
    </location>
</feature>
<feature type="region of interest" description="Disordered" evidence="1">
    <location>
        <begin position="217"/>
        <end position="241"/>
    </location>
</feature>
<feature type="compositionally biased region" description="Polar residues" evidence="1">
    <location>
        <begin position="2148"/>
        <end position="2163"/>
    </location>
</feature>
<feature type="compositionally biased region" description="Polar residues" evidence="1">
    <location>
        <begin position="618"/>
        <end position="628"/>
    </location>
</feature>
<gene>
    <name evidence="2" type="ORF">MKK02DRAFT_33878</name>
</gene>
<feature type="region of interest" description="Disordered" evidence="1">
    <location>
        <begin position="1463"/>
        <end position="1529"/>
    </location>
</feature>
<feature type="compositionally biased region" description="Pro residues" evidence="1">
    <location>
        <begin position="655"/>
        <end position="671"/>
    </location>
</feature>
<name>A0AA38HAF0_9TREE</name>
<feature type="region of interest" description="Disordered" evidence="1">
    <location>
        <begin position="2076"/>
        <end position="2105"/>
    </location>
</feature>
<feature type="region of interest" description="Disordered" evidence="1">
    <location>
        <begin position="278"/>
        <end position="332"/>
    </location>
</feature>
<feature type="compositionally biased region" description="Low complexity" evidence="1">
    <location>
        <begin position="1129"/>
        <end position="1140"/>
    </location>
</feature>
<feature type="region of interest" description="Disordered" evidence="1">
    <location>
        <begin position="1184"/>
        <end position="1325"/>
    </location>
</feature>
<reference evidence="2" key="1">
    <citation type="journal article" date="2022" name="G3 (Bethesda)">
        <title>High quality genome of the basidiomycete yeast Dioszegia hungarica PDD-24b-2 isolated from cloud water.</title>
        <authorList>
            <person name="Jarrige D."/>
            <person name="Haridas S."/>
            <person name="Bleykasten-Grosshans C."/>
            <person name="Joly M."/>
            <person name="Nadalig T."/>
            <person name="Sancelme M."/>
            <person name="Vuilleumier S."/>
            <person name="Grigoriev I.V."/>
            <person name="Amato P."/>
            <person name="Bringel F."/>
        </authorList>
    </citation>
    <scope>NUCLEOTIDE SEQUENCE</scope>
    <source>
        <strain evidence="2">PDD-24b-2</strain>
    </source>
</reference>
<feature type="compositionally biased region" description="Basic and acidic residues" evidence="1">
    <location>
        <begin position="2972"/>
        <end position="2981"/>
    </location>
</feature>
<feature type="compositionally biased region" description="Pro residues" evidence="1">
    <location>
        <begin position="1618"/>
        <end position="1634"/>
    </location>
</feature>
<feature type="region of interest" description="Disordered" evidence="1">
    <location>
        <begin position="3030"/>
        <end position="3176"/>
    </location>
</feature>
<feature type="compositionally biased region" description="Low complexity" evidence="1">
    <location>
        <begin position="2085"/>
        <end position="2099"/>
    </location>
</feature>
<dbReference type="PANTHER" id="PTHR48125:SF10">
    <property type="entry name" value="OS12G0136300 PROTEIN"/>
    <property type="match status" value="1"/>
</dbReference>
<feature type="compositionally biased region" description="Basic and acidic residues" evidence="1">
    <location>
        <begin position="2220"/>
        <end position="2239"/>
    </location>
</feature>
<feature type="compositionally biased region" description="Low complexity" evidence="1">
    <location>
        <begin position="2206"/>
        <end position="2219"/>
    </location>
</feature>
<feature type="compositionally biased region" description="Acidic residues" evidence="1">
    <location>
        <begin position="3106"/>
        <end position="3117"/>
    </location>
</feature>
<evidence type="ECO:0000313" key="3">
    <source>
        <dbReference type="Proteomes" id="UP001164286"/>
    </source>
</evidence>
<feature type="compositionally biased region" description="Polar residues" evidence="1">
    <location>
        <begin position="3130"/>
        <end position="3140"/>
    </location>
</feature>
<feature type="compositionally biased region" description="Polar residues" evidence="1">
    <location>
        <begin position="218"/>
        <end position="229"/>
    </location>
</feature>
<feature type="compositionally biased region" description="Polar residues" evidence="1">
    <location>
        <begin position="2959"/>
        <end position="2970"/>
    </location>
</feature>
<dbReference type="PANTHER" id="PTHR48125">
    <property type="entry name" value="LP07818P1"/>
    <property type="match status" value="1"/>
</dbReference>
<proteinExistence type="predicted"/>
<feature type="compositionally biased region" description="Low complexity" evidence="1">
    <location>
        <begin position="1105"/>
        <end position="1118"/>
    </location>
</feature>
<sequence>MFSFALRHKTDRGRDSMSGLEAAQVPSTQVIINRPHRVHTLLGLVKDNPTYRNAFFPPNGVTELRGAERHAAVLALCVDSLEGSDAEWFEDMEVRGLIERDGNSQWEPTPLWESSKYSSTAPPSRCLKSIRVKYWRYIEEKGVKESWNSWADVRWNDKALHDDMQAKFPHFFDVKRLYQMSRADLALRPPAPVHAHPPPSFTHAAGLSATRIHASPSLAATSSDSTGNPASPPSVGLARRGRKRADDFFDAGTSAPASDILPKKPRILPKFNQIPNAAIQPDSVNTPSLLSAKSSGSTGSPGFPLTPLSDLEPSDSDRSELHRDDKGSDVTWTRQRRSKFSLSDQTRAELSSLTTPRPHVASLGATTVRQAQGTLTIGETAHHIPAIDWSNPLYTTIILRALHSDAHTRSAVLPALHTSPQNWGGKESWKLVRNLCVDIWAAEPGHVFLKRAERWKWAGEKSGTHTGWRATVKWPKEVDYGFEKRLNEYVFSSYPGKIPADWNRLADLWPRGELDLEIGGSAGSGEDPSWTTMLTGLFGPSQRALVPSPIGLPMMAVTSSASSTPAEFICRRTATKPSSSNLDHTRYTMHQSRYEATTHHLPSSAAANHSAAGPWSAPQLTTPVTRPVSSIPPGTINQGQILSDLTPLDMGYALPVPPLSPPPPPRSPPRRPSSDGIARPRIRRGEYLDMMKLATSPYLVLGDLPSRWRRAFESARDRREEDEIMELGRAEIFMHGLRGCIRTAAFHRTYHKAAFDTGQIPDRDIVGLLADVIIETGGKRLSRDHLENYIDYRSSLNPRDHRFRIHLFGDRELSVQAQVSYGTTHLHDVGLMEYLHPLLAHQHLVSSSWVPDGQTGRAPHLWLNYQAAVPNRAGSTQGFAPHSSSEISEANEVPPDESTFWPFAGHNAQRLWLKHETDNDAKAVTRNEGVLSTYRALISKATMKSLALIKSSWTEDKDQTLLSLLKDNLDYLQLAFPSTRQDTLRGPERDETVLRLCIELFEKEDLSWIEDMELRGLIKRDRRGKWRPTSRWRACKYSSGAPPIGRIKRLKAKHLHYSQQEGMNERWIDCTGKLKAAIPYYFTISRLIRLSEEVISSTSSQGNHSSRSLAKSRSSAVSTRSAGGATVGEAASSEPASARSRSQKRRIDTSSQHDSGNIPAKARALLNSTTSQTSEQRPIAGRPVLASGQSNECPASPESPYTPLADLPVFSSPRPNPLGKGTHNPGFSADIHRDKKRKTMPFMPQVRTPPPTPHPTSPSSHTAPPSVQGVEHIPPPISNTSYTASHQTRQRASLTVEIPARRPRPGDVGVPRHPAPTPQSSEHDEVPAIGASVPDVSCTLDAHAPSLKVIDWTEPRYISALVASLHIHPRTRAILLPDRRPPVEGVTSKDEWKLLRNLYVDIMAAEPGQAWLNLARTWKWAGPKKDASSGWKATVLWPKEAEYGFVERLKELEDLWHSGELELNDGHVSGSKEEGPSWSDMLAGLFGPSRRASHPSNPPPSPSLAFSSSASSPSAPSPLIGTGMIPPAPILQDAQPVQALPTDAPFATPVSIKWRSDTWRRPPPSSFKEFDDLPGTATGSEQTAPAASVDVPRPIDVPGDDDNPIFRPRTLTRKKRFPLPPRPPTRESPPPPPRTIRRASPPRDTPQARPPLLRHECLEMMELASNPYLLVEDLPHRWQKGFEKAYDQKELLAFGGAELYMRGLMELVKLRRELKVYRTYHKVAFDTELLPSQYIVNLLCDTLLITGGQRLPPIEIDDWVDPRRPLQHPPRDHRFRIHLFGDEHYPLETQVLAGTTRVHDVGLLEYLSLLQLGGILSSPGTHMVMKTVEDPADRGRLLGSASPPECLVASARLLSGFSLSLMLLVIAQLPQHSRPGCRRLAQYQRAPAVRSSAKRAPVLRGSKAPTHHPISQEHHADVLRWTKEKVRALLRIINTNPAYRTLFFSQSPYHRTGDAIFAISIQLFLLHDPEWIEDMAQKGCIRPGGLLGWERTDQWKPACPVANQLQLLRAKYKTWTARGLKEEWKDWEEVEREDKTLHDEAKVTFPFFFIIRNMYKLSERSQRRLDEDLHEDVALALGGRPPKSPAKVTTTSAPSTSVPSDPPHAPIILRLRRKRPVEAEKEEEPDFEVLDAMPPHLEACFKVRRTSRTAGSSTLIPSKSQLGSPLDAPAELSRSLTPPIDVHFQTVETSSAPSSAGRALTRIASAAAAPHATDAPRSATSHELDRPTKVETGDAHPHQETTVSQALSTSETSAGQSSLSTSSIITAISHSPALFTTATAPPTGCDTVPRSADLHITAEQTSSKVLTRRPNSGHTAAFGLKTIEWTKARYTVILLQTLCSHPEARSALLPLPSSSIDPPLLADPARPRWKVLRDLYIAVISREPGEVWLEEAKKIGWTVEILTKKGVMAWKATLKWPSTAEYDFEERLQALSAAWLEGHFEATFPALLLLSDASACLSMIIRLFGPPGKPTIRTGKTDMASQTTSSAAVDLAEPLLPRPLSASHSFSPPSSVLPRSAPIHDHQAHLVAPRPPSGVAGVRSAPCVPKELKILGAYARNTIRSIPQPAPSPAPLTTPLRYQAEDRRPNPVQNHVSSRYHLPAKPDFSRSTALSCELYAIAQDRYLATIRLATSASFTSSDLPGIWRDRYRACRIAFEKEEIMKLGRAEVYMEGLAQLVYLRGRSTHTLDRVSFNATTIPSEHVIHVLDELISMTGGQKVDRSDLASPSMSGTVPRHPQNRPLRWEVHLFPDRRSKYGSSRWDFPVSRPPGRGVCAAIIGETAGSGCLRRAVMALYLAVVVWGRVFGTMPPKRLVVIRWSNESTQDMLDIIAADKLLLQALFPQGTAQLPKFTASRDVCIKLFGRSAREEVWLKEQVKVMPGSLEKVDGVWRAGPGWKSFHDPVQSRLDYLRKAYGKAEKEHKILPGWTAWKDIVSSTTRKLLRANVPWFFAYRRLLTTSSSNIPELPPQSSSPHRHDAPEAKHPPSFAINKRKMETLNIDPDSSGYETDREASEAPILASADDVKSVLDLSFTEDSRRKRSREPSDGPPAAKRKRSVLGGVKAETYVARPSLRRASSRDMPGNSNGGQSSKQPIVVSDSSDLEAIQDTSEEDTSDDSGDEDRGVGSHFVSLRGNSVSVTSDELGSDDEESRAPDNASLSAGPPMHAPAAEGARSQLDPAAVARQQRIYRIALSDLRRYRQLPLPTIPDQSGLTKNCKATRILYCHYVLAKNGFASNLLAGQAIKQPKHNRKVPGGDIGSSVEGRLKMVRQVVQAVSGHVISRGICPPRHRPWRLTKGGGSRLILISVRSRMSTIQDFTAEFDRLFLAEYGDDVEDIISKLRQ</sequence>
<feature type="region of interest" description="Disordered" evidence="1">
    <location>
        <begin position="1555"/>
        <end position="1650"/>
    </location>
</feature>
<feature type="region of interest" description="Disordered" evidence="1">
    <location>
        <begin position="601"/>
        <end position="633"/>
    </location>
</feature>
<feature type="compositionally biased region" description="Pro residues" evidence="1">
    <location>
        <begin position="1247"/>
        <end position="1256"/>
    </location>
</feature>
<feature type="region of interest" description="Disordered" evidence="1">
    <location>
        <begin position="652"/>
        <end position="681"/>
    </location>
</feature>
<feature type="compositionally biased region" description="Polar residues" evidence="1">
    <location>
        <begin position="282"/>
        <end position="300"/>
    </location>
</feature>
<dbReference type="EMBL" id="JAKWFO010000005">
    <property type="protein sequence ID" value="KAI9636757.1"/>
    <property type="molecule type" value="Genomic_DNA"/>
</dbReference>
<dbReference type="Proteomes" id="UP001164286">
    <property type="component" value="Unassembled WGS sequence"/>
</dbReference>
<feature type="region of interest" description="Disordered" evidence="1">
    <location>
        <begin position="2959"/>
        <end position="3018"/>
    </location>
</feature>
<evidence type="ECO:0000313" key="2">
    <source>
        <dbReference type="EMBL" id="KAI9636757.1"/>
    </source>
</evidence>